<evidence type="ECO:0000259" key="3">
    <source>
        <dbReference type="PROSITE" id="PS51371"/>
    </source>
</evidence>
<dbReference type="AlphaFoldDB" id="A0AAV0CR12"/>
<comment type="caution">
    <text evidence="4">The sequence shown here is derived from an EMBL/GenBank/DDBJ whole genome shotgun (WGS) entry which is preliminary data.</text>
</comment>
<dbReference type="InterPro" id="IPR044725">
    <property type="entry name" value="CBSX3_CBS_dom"/>
</dbReference>
<dbReference type="CDD" id="cd04623">
    <property type="entry name" value="CBS_pair_bac_euk"/>
    <property type="match status" value="1"/>
</dbReference>
<dbReference type="PANTHER" id="PTHR43080">
    <property type="entry name" value="CBS DOMAIN-CONTAINING PROTEIN CBSX3, MITOCHONDRIAL"/>
    <property type="match status" value="1"/>
</dbReference>
<evidence type="ECO:0000256" key="1">
    <source>
        <dbReference type="ARBA" id="ARBA00023122"/>
    </source>
</evidence>
<feature type="domain" description="CBS" evidence="3">
    <location>
        <begin position="134"/>
        <end position="192"/>
    </location>
</feature>
<proteinExistence type="predicted"/>
<organism evidence="4 5">
    <name type="scientific">Cuscuta epithymum</name>
    <dbReference type="NCBI Taxonomy" id="186058"/>
    <lineage>
        <taxon>Eukaryota</taxon>
        <taxon>Viridiplantae</taxon>
        <taxon>Streptophyta</taxon>
        <taxon>Embryophyta</taxon>
        <taxon>Tracheophyta</taxon>
        <taxon>Spermatophyta</taxon>
        <taxon>Magnoliopsida</taxon>
        <taxon>eudicotyledons</taxon>
        <taxon>Gunneridae</taxon>
        <taxon>Pentapetalae</taxon>
        <taxon>asterids</taxon>
        <taxon>lamiids</taxon>
        <taxon>Solanales</taxon>
        <taxon>Convolvulaceae</taxon>
        <taxon>Cuscuteae</taxon>
        <taxon>Cuscuta</taxon>
        <taxon>Cuscuta subgen. Cuscuta</taxon>
    </lineage>
</organism>
<evidence type="ECO:0000313" key="5">
    <source>
        <dbReference type="Proteomes" id="UP001152523"/>
    </source>
</evidence>
<keyword evidence="5" id="KW-1185">Reference proteome</keyword>
<dbReference type="InterPro" id="IPR046342">
    <property type="entry name" value="CBS_dom_sf"/>
</dbReference>
<evidence type="ECO:0000256" key="2">
    <source>
        <dbReference type="PROSITE-ProRule" id="PRU00703"/>
    </source>
</evidence>
<dbReference type="Pfam" id="PF00571">
    <property type="entry name" value="CBS"/>
    <property type="match status" value="2"/>
</dbReference>
<dbReference type="InterPro" id="IPR000644">
    <property type="entry name" value="CBS_dom"/>
</dbReference>
<dbReference type="InterPro" id="IPR051257">
    <property type="entry name" value="Diverse_CBS-Domain"/>
</dbReference>
<sequence length="204" mass="22906">MQGLLRAARMCHEKLELTILGKSQAKNARQIKGINDISVMESPKMQHKGLENTTVSDVLVTKEEHNISSLLSCRIEDTVYNAAKQMAQNNIGSLVVLKPGDQHQIAGIITERDYVRKMVVQDRSSKHTRVGDIMTDQSQLITVTSNMNILQAMQIMSENHIRHVPVIDGKLVGMISVADIVRAVVEQQRGEVKQLNEFIRGDYY</sequence>
<feature type="domain" description="CBS" evidence="3">
    <location>
        <begin position="66"/>
        <end position="125"/>
    </location>
</feature>
<dbReference type="Proteomes" id="UP001152523">
    <property type="component" value="Unassembled WGS sequence"/>
</dbReference>
<dbReference type="PANTHER" id="PTHR43080:SF12">
    <property type="entry name" value="CYSTATHIONINE BETA-SYNTHASE (CBS) FAMILY PROTEIN"/>
    <property type="match status" value="1"/>
</dbReference>
<accession>A0AAV0CR12</accession>
<dbReference type="Gene3D" id="3.10.580.10">
    <property type="entry name" value="CBS-domain"/>
    <property type="match status" value="1"/>
</dbReference>
<evidence type="ECO:0000313" key="4">
    <source>
        <dbReference type="EMBL" id="CAH9080973.1"/>
    </source>
</evidence>
<reference evidence="4" key="1">
    <citation type="submission" date="2022-07" db="EMBL/GenBank/DDBJ databases">
        <authorList>
            <person name="Macas J."/>
            <person name="Novak P."/>
            <person name="Neumann P."/>
        </authorList>
    </citation>
    <scope>NUCLEOTIDE SEQUENCE</scope>
</reference>
<protein>
    <recommendedName>
        <fullName evidence="3">CBS domain-containing protein</fullName>
    </recommendedName>
</protein>
<dbReference type="SUPFAM" id="SSF54631">
    <property type="entry name" value="CBS-domain pair"/>
    <property type="match status" value="1"/>
</dbReference>
<keyword evidence="1 2" id="KW-0129">CBS domain</keyword>
<dbReference type="PROSITE" id="PS51371">
    <property type="entry name" value="CBS"/>
    <property type="match status" value="2"/>
</dbReference>
<name>A0AAV0CR12_9ASTE</name>
<gene>
    <name evidence="4" type="ORF">CEPIT_LOCUS7544</name>
</gene>
<dbReference type="SMART" id="SM00116">
    <property type="entry name" value="CBS"/>
    <property type="match status" value="2"/>
</dbReference>
<dbReference type="EMBL" id="CAMAPF010000035">
    <property type="protein sequence ID" value="CAH9080973.1"/>
    <property type="molecule type" value="Genomic_DNA"/>
</dbReference>